<name>A0AA88CYU9_FICCA</name>
<dbReference type="EMBL" id="BTGU01000010">
    <property type="protein sequence ID" value="GMN40103.1"/>
    <property type="molecule type" value="Genomic_DNA"/>
</dbReference>
<reference evidence="2" key="1">
    <citation type="submission" date="2023-07" db="EMBL/GenBank/DDBJ databases">
        <title>draft genome sequence of fig (Ficus carica).</title>
        <authorList>
            <person name="Takahashi T."/>
            <person name="Nishimura K."/>
        </authorList>
    </citation>
    <scope>NUCLEOTIDE SEQUENCE</scope>
</reference>
<dbReference type="AlphaFoldDB" id="A0AA88CYU9"/>
<sequence length="129" mass="14040">MAASSAIEEGSGVKEGSPSEDAIGLGVHHSRFHGMAEERKMEEKRNIGRKQERLRSPWSYACAAPAIIKAIFFTLLLKFESPFPQCERISMPCQRRKWGRRGPSVEGTILLSGRGAGLFTGVVGIGPPS</sequence>
<comment type="caution">
    <text evidence="2">The sequence shown here is derived from an EMBL/GenBank/DDBJ whole genome shotgun (WGS) entry which is preliminary data.</text>
</comment>
<evidence type="ECO:0000313" key="3">
    <source>
        <dbReference type="Proteomes" id="UP001187192"/>
    </source>
</evidence>
<accession>A0AA88CYU9</accession>
<evidence type="ECO:0000313" key="2">
    <source>
        <dbReference type="EMBL" id="GMN40103.1"/>
    </source>
</evidence>
<feature type="compositionally biased region" description="Basic and acidic residues" evidence="1">
    <location>
        <begin position="34"/>
        <end position="54"/>
    </location>
</feature>
<evidence type="ECO:0000256" key="1">
    <source>
        <dbReference type="SAM" id="MobiDB-lite"/>
    </source>
</evidence>
<keyword evidence="3" id="KW-1185">Reference proteome</keyword>
<organism evidence="2 3">
    <name type="scientific">Ficus carica</name>
    <name type="common">Common fig</name>
    <dbReference type="NCBI Taxonomy" id="3494"/>
    <lineage>
        <taxon>Eukaryota</taxon>
        <taxon>Viridiplantae</taxon>
        <taxon>Streptophyta</taxon>
        <taxon>Embryophyta</taxon>
        <taxon>Tracheophyta</taxon>
        <taxon>Spermatophyta</taxon>
        <taxon>Magnoliopsida</taxon>
        <taxon>eudicotyledons</taxon>
        <taxon>Gunneridae</taxon>
        <taxon>Pentapetalae</taxon>
        <taxon>rosids</taxon>
        <taxon>fabids</taxon>
        <taxon>Rosales</taxon>
        <taxon>Moraceae</taxon>
        <taxon>Ficeae</taxon>
        <taxon>Ficus</taxon>
    </lineage>
</organism>
<dbReference type="Proteomes" id="UP001187192">
    <property type="component" value="Unassembled WGS sequence"/>
</dbReference>
<gene>
    <name evidence="2" type="ORF">TIFTF001_009333</name>
</gene>
<protein>
    <submittedName>
        <fullName evidence="2">Uncharacterized protein</fullName>
    </submittedName>
</protein>
<feature type="region of interest" description="Disordered" evidence="1">
    <location>
        <begin position="1"/>
        <end position="54"/>
    </location>
</feature>
<proteinExistence type="predicted"/>